<keyword evidence="8" id="KW-1185">Reference proteome</keyword>
<dbReference type="InterPro" id="IPR001623">
    <property type="entry name" value="DnaJ_domain"/>
</dbReference>
<dbReference type="EMBL" id="LSRX01000471">
    <property type="protein sequence ID" value="OLP96344.1"/>
    <property type="molecule type" value="Genomic_DNA"/>
</dbReference>
<feature type="domain" description="J" evidence="6">
    <location>
        <begin position="31"/>
        <end position="92"/>
    </location>
</feature>
<feature type="repeat" description="ANK" evidence="3">
    <location>
        <begin position="504"/>
        <end position="536"/>
    </location>
</feature>
<dbReference type="SUPFAM" id="SSF55315">
    <property type="entry name" value="L30e-like"/>
    <property type="match status" value="1"/>
</dbReference>
<dbReference type="InterPro" id="IPR004038">
    <property type="entry name" value="Ribosomal_eL8/eL30/eS12/Gad45"/>
</dbReference>
<evidence type="ECO:0000256" key="4">
    <source>
        <dbReference type="SAM" id="MobiDB-lite"/>
    </source>
</evidence>
<dbReference type="SUPFAM" id="SSF48403">
    <property type="entry name" value="Ankyrin repeat"/>
    <property type="match status" value="1"/>
</dbReference>
<evidence type="ECO:0000313" key="8">
    <source>
        <dbReference type="Proteomes" id="UP000186817"/>
    </source>
</evidence>
<dbReference type="Gene3D" id="3.30.1330.30">
    <property type="match status" value="1"/>
</dbReference>
<keyword evidence="1" id="KW-0677">Repeat</keyword>
<evidence type="ECO:0000259" key="5">
    <source>
        <dbReference type="PROSITE" id="PS50053"/>
    </source>
</evidence>
<dbReference type="Gene3D" id="1.25.40.20">
    <property type="entry name" value="Ankyrin repeat-containing domain"/>
    <property type="match status" value="2"/>
</dbReference>
<dbReference type="InterPro" id="IPR029064">
    <property type="entry name" value="Ribosomal_eL30-like_sf"/>
</dbReference>
<evidence type="ECO:0000256" key="1">
    <source>
        <dbReference type="ARBA" id="ARBA00022737"/>
    </source>
</evidence>
<organism evidence="7 8">
    <name type="scientific">Symbiodinium microadriaticum</name>
    <name type="common">Dinoflagellate</name>
    <name type="synonym">Zooxanthella microadriatica</name>
    <dbReference type="NCBI Taxonomy" id="2951"/>
    <lineage>
        <taxon>Eukaryota</taxon>
        <taxon>Sar</taxon>
        <taxon>Alveolata</taxon>
        <taxon>Dinophyceae</taxon>
        <taxon>Suessiales</taxon>
        <taxon>Symbiodiniaceae</taxon>
        <taxon>Symbiodinium</taxon>
    </lineage>
</organism>
<dbReference type="Pfam" id="PF01248">
    <property type="entry name" value="Ribosomal_L7Ae"/>
    <property type="match status" value="1"/>
</dbReference>
<dbReference type="PROSITE" id="PS50076">
    <property type="entry name" value="DNAJ_2"/>
    <property type="match status" value="1"/>
</dbReference>
<proteinExistence type="predicted"/>
<protein>
    <submittedName>
        <fullName evidence="7">Ankyrin repeat and SAM domain-containing protein 3</fullName>
    </submittedName>
</protein>
<feature type="region of interest" description="Disordered" evidence="4">
    <location>
        <begin position="75"/>
        <end position="96"/>
    </location>
</feature>
<dbReference type="Pfam" id="PF00023">
    <property type="entry name" value="Ank"/>
    <property type="match status" value="1"/>
</dbReference>
<gene>
    <name evidence="7" type="primary">Anks3</name>
    <name evidence="7" type="ORF">AK812_SmicGene21434</name>
</gene>
<feature type="region of interest" description="Disordered" evidence="4">
    <location>
        <begin position="622"/>
        <end position="756"/>
    </location>
</feature>
<dbReference type="AlphaFoldDB" id="A0A1Q9DMD1"/>
<dbReference type="PROSITE" id="PS50053">
    <property type="entry name" value="UBIQUITIN_2"/>
    <property type="match status" value="1"/>
</dbReference>
<evidence type="ECO:0000313" key="7">
    <source>
        <dbReference type="EMBL" id="OLP96344.1"/>
    </source>
</evidence>
<feature type="repeat" description="ANK" evidence="3">
    <location>
        <begin position="438"/>
        <end position="470"/>
    </location>
</feature>
<dbReference type="Proteomes" id="UP000186817">
    <property type="component" value="Unassembled WGS sequence"/>
</dbReference>
<name>A0A1Q9DMD1_SYMMI</name>
<dbReference type="PANTHER" id="PTHR24173">
    <property type="entry name" value="ANKYRIN REPEAT CONTAINING"/>
    <property type="match status" value="1"/>
</dbReference>
<dbReference type="PANTHER" id="PTHR24173:SF74">
    <property type="entry name" value="ANKYRIN REPEAT DOMAIN-CONTAINING PROTEIN 16"/>
    <property type="match status" value="1"/>
</dbReference>
<comment type="caution">
    <text evidence="7">The sequence shown here is derived from an EMBL/GenBank/DDBJ whole genome shotgun (WGS) entry which is preliminary data.</text>
</comment>
<dbReference type="InterPro" id="IPR000626">
    <property type="entry name" value="Ubiquitin-like_dom"/>
</dbReference>
<keyword evidence="2 3" id="KW-0040">ANK repeat</keyword>
<dbReference type="InterPro" id="IPR002110">
    <property type="entry name" value="Ankyrin_rpt"/>
</dbReference>
<feature type="repeat" description="ANK" evidence="3">
    <location>
        <begin position="471"/>
        <end position="503"/>
    </location>
</feature>
<dbReference type="PROSITE" id="PS50088">
    <property type="entry name" value="ANK_REPEAT"/>
    <property type="match status" value="3"/>
</dbReference>
<dbReference type="SMART" id="SM00248">
    <property type="entry name" value="ANK"/>
    <property type="match status" value="5"/>
</dbReference>
<dbReference type="InterPro" id="IPR036869">
    <property type="entry name" value="J_dom_sf"/>
</dbReference>
<accession>A0A1Q9DMD1</accession>
<reference evidence="7 8" key="1">
    <citation type="submission" date="2016-02" db="EMBL/GenBank/DDBJ databases">
        <title>Genome analysis of coral dinoflagellate symbionts highlights evolutionary adaptations to a symbiotic lifestyle.</title>
        <authorList>
            <person name="Aranda M."/>
            <person name="Li Y."/>
            <person name="Liew Y.J."/>
            <person name="Baumgarten S."/>
            <person name="Simakov O."/>
            <person name="Wilson M."/>
            <person name="Piel J."/>
            <person name="Ashoor H."/>
            <person name="Bougouffa S."/>
            <person name="Bajic V.B."/>
            <person name="Ryu T."/>
            <person name="Ravasi T."/>
            <person name="Bayer T."/>
            <person name="Micklem G."/>
            <person name="Kim H."/>
            <person name="Bhak J."/>
            <person name="Lajeunesse T.C."/>
            <person name="Voolstra C.R."/>
        </authorList>
    </citation>
    <scope>NUCLEOTIDE SEQUENCE [LARGE SCALE GENOMIC DNA]</scope>
    <source>
        <strain evidence="7 8">CCMP2467</strain>
    </source>
</reference>
<dbReference type="InterPro" id="IPR036770">
    <property type="entry name" value="Ankyrin_rpt-contain_sf"/>
</dbReference>
<sequence length="897" mass="97130">MAPSTTLRAAAKARIFKTDVRTCPYRVKWEDPYEILGVDPGSTEEEPAEIRAAYRARARVDHPDISDAEAVDGDLSSLQDPRLQRKQRQKSAGQVSIYRGEERVQDDTALREQFFQALGGMMTDDQKSSLEMTLEDLKKPKLSRRSEAAEIARAKANAEVLRAPAGVEPEALWSLRLAARDTAGPESGTSLIACGLRAAARAVERKEAWVVFVCTEGVPSALMQHLPMLCALQQVPVAVVAATTEALGSAVAPLWPGRRKSNVDQAVAVALLRRCEERPRLAELCRQLEGSLPPVRLPFLLPEGGAKLWRPAPAAAVEAKVSMHSASNHSLRPSGEELAVTLQELSDSIMRTEEQKEEPAVTAHLLKKYLKKLHGFPMCIQRLVHNGVDLEALQELEAAVNHGNVEVVRLLLAAGMDKVAMVRFLLEAGAKKNARTLDGETCLQCASCFGDLELVRLLVGFGADLDLPDRAGQTALFSAAQKNQVQIVEFLLEAGSDPNRCNICGASPLIVASLAGHVKVVRLLVDAGVDLDFRACFGDTALIVASAEGHVEIVGSRCGCAFHLNLNVLGNVAYTSLLSLFVQCFLDFEVDEDFIPMILLVVTKGPSQGVLEGFIHLPSAPRNAGGNWRGEHTKKGPGKGSGKGSRKGSGEGSGRAAPQPAEAAAAKDSLKRKIDEGPGGPALKKLELSSQPRPAGGPESEESKLSSQSAPAGRPQPELPSPIAPTGTEPKMPEVSLESSPAPAAGRRSSAAKHRANYDSLERHQDNLQDLSSEPYFRCPHLSQSSNNRDSRPYPFLIDMWEDGNEFLHDRALERFSSKCMEADMVAASPQVLQPEAQVAPCVGKMLPLRSIGYWLEVSVSRLRHQSLASRHRQSRIFSTPWMNPESLSERHLGTST</sequence>
<dbReference type="OrthoDB" id="439236at2759"/>
<evidence type="ECO:0000256" key="3">
    <source>
        <dbReference type="PROSITE-ProRule" id="PRU00023"/>
    </source>
</evidence>
<feature type="compositionally biased region" description="Low complexity" evidence="4">
    <location>
        <begin position="654"/>
        <end position="666"/>
    </location>
</feature>
<evidence type="ECO:0000259" key="6">
    <source>
        <dbReference type="PROSITE" id="PS50076"/>
    </source>
</evidence>
<dbReference type="Gene3D" id="1.10.287.110">
    <property type="entry name" value="DnaJ domain"/>
    <property type="match status" value="1"/>
</dbReference>
<feature type="domain" description="Ubiquitin-like" evidence="5">
    <location>
        <begin position="338"/>
        <end position="397"/>
    </location>
</feature>
<dbReference type="SUPFAM" id="SSF46565">
    <property type="entry name" value="Chaperone J-domain"/>
    <property type="match status" value="1"/>
</dbReference>
<evidence type="ECO:0000256" key="2">
    <source>
        <dbReference type="ARBA" id="ARBA00023043"/>
    </source>
</evidence>
<feature type="compositionally biased region" description="Low complexity" evidence="4">
    <location>
        <begin position="739"/>
        <end position="749"/>
    </location>
</feature>
<dbReference type="Pfam" id="PF12796">
    <property type="entry name" value="Ank_2"/>
    <property type="match status" value="1"/>
</dbReference>
<dbReference type="PROSITE" id="PS50297">
    <property type="entry name" value="ANK_REP_REGION"/>
    <property type="match status" value="3"/>
</dbReference>